<comment type="caution">
    <text evidence="4">The sequence shown here is derived from an EMBL/GenBank/DDBJ whole genome shotgun (WGS) entry which is preliminary data.</text>
</comment>
<dbReference type="Pfam" id="PF00085">
    <property type="entry name" value="Thioredoxin"/>
    <property type="match status" value="1"/>
</dbReference>
<dbReference type="GO" id="GO:0015035">
    <property type="term" value="F:protein-disulfide reductase activity"/>
    <property type="evidence" value="ECO:0007669"/>
    <property type="project" value="TreeGrafter"/>
</dbReference>
<keyword evidence="5" id="KW-1185">Reference proteome</keyword>
<dbReference type="AlphaFoldDB" id="A0A9J6P491"/>
<evidence type="ECO:0000313" key="5">
    <source>
        <dbReference type="Proteomes" id="UP001056429"/>
    </source>
</evidence>
<dbReference type="Gene3D" id="3.40.30.10">
    <property type="entry name" value="Glutaredoxin"/>
    <property type="match status" value="1"/>
</dbReference>
<dbReference type="PANTHER" id="PTHR45663:SF11">
    <property type="entry name" value="GEO12009P1"/>
    <property type="match status" value="1"/>
</dbReference>
<reference evidence="4" key="1">
    <citation type="journal article" date="2021" name="mSystems">
        <title>Bacteria and Archaea Synergistically Convert Glycine Betaine to Biogenic Methane in the Formosa Cold Seep of the South China Sea.</title>
        <authorList>
            <person name="Li L."/>
            <person name="Zhang W."/>
            <person name="Zhang S."/>
            <person name="Song L."/>
            <person name="Sun Q."/>
            <person name="Zhang H."/>
            <person name="Xiang H."/>
            <person name="Dong X."/>
        </authorList>
    </citation>
    <scope>NUCLEOTIDE SEQUENCE</scope>
    <source>
        <strain evidence="4">ZWT</strain>
    </source>
</reference>
<dbReference type="CDD" id="cd02947">
    <property type="entry name" value="TRX_family"/>
    <property type="match status" value="1"/>
</dbReference>
<evidence type="ECO:0000256" key="1">
    <source>
        <dbReference type="ARBA" id="ARBA00008987"/>
    </source>
</evidence>
<sequence>MLEIGKDNKEIFDTEVLESEMPVFVDFWGDKCEICKQLMPGVHELAEKYGDKIKFASLNISGARRLAIKQKVLGLPTMIIYKNGERDAVITPDKITNLADVEGFIKEYYEKL</sequence>
<dbReference type="InterPro" id="IPR013766">
    <property type="entry name" value="Thioredoxin_domain"/>
</dbReference>
<dbReference type="PROSITE" id="PS51352">
    <property type="entry name" value="THIOREDOXIN_2"/>
    <property type="match status" value="1"/>
</dbReference>
<dbReference type="SUPFAM" id="SSF52833">
    <property type="entry name" value="Thioredoxin-like"/>
    <property type="match status" value="1"/>
</dbReference>
<dbReference type="InterPro" id="IPR036249">
    <property type="entry name" value="Thioredoxin-like_sf"/>
</dbReference>
<gene>
    <name evidence="4" type="ORF">KDK92_11735</name>
</gene>
<reference evidence="4" key="2">
    <citation type="submission" date="2021-04" db="EMBL/GenBank/DDBJ databases">
        <authorList>
            <person name="Dong X."/>
        </authorList>
    </citation>
    <scope>NUCLEOTIDE SEQUENCE</scope>
    <source>
        <strain evidence="4">ZWT</strain>
    </source>
</reference>
<dbReference type="Proteomes" id="UP001056429">
    <property type="component" value="Unassembled WGS sequence"/>
</dbReference>
<dbReference type="EMBL" id="JAGSOJ010000002">
    <property type="protein sequence ID" value="MCM1990408.1"/>
    <property type="molecule type" value="Genomic_DNA"/>
</dbReference>
<evidence type="ECO:0000256" key="2">
    <source>
        <dbReference type="ARBA" id="ARBA00023284"/>
    </source>
</evidence>
<feature type="domain" description="Thioredoxin" evidence="3">
    <location>
        <begin position="1"/>
        <end position="110"/>
    </location>
</feature>
<dbReference type="GO" id="GO:0005737">
    <property type="term" value="C:cytoplasm"/>
    <property type="evidence" value="ECO:0007669"/>
    <property type="project" value="TreeGrafter"/>
</dbReference>
<comment type="similarity">
    <text evidence="1">Belongs to the thioredoxin family.</text>
</comment>
<dbReference type="RefSeq" id="WP_250859919.1">
    <property type="nucleotide sequence ID" value="NZ_JAGSOJ010000002.1"/>
</dbReference>
<organism evidence="4 5">
    <name type="scientific">Oceanirhabdus seepicola</name>
    <dbReference type="NCBI Taxonomy" id="2828781"/>
    <lineage>
        <taxon>Bacteria</taxon>
        <taxon>Bacillati</taxon>
        <taxon>Bacillota</taxon>
        <taxon>Clostridia</taxon>
        <taxon>Eubacteriales</taxon>
        <taxon>Clostridiaceae</taxon>
        <taxon>Oceanirhabdus</taxon>
    </lineage>
</organism>
<evidence type="ECO:0000313" key="4">
    <source>
        <dbReference type="EMBL" id="MCM1990408.1"/>
    </source>
</evidence>
<evidence type="ECO:0000259" key="3">
    <source>
        <dbReference type="PROSITE" id="PS51352"/>
    </source>
</evidence>
<name>A0A9J6P491_9CLOT</name>
<proteinExistence type="inferred from homology"/>
<dbReference type="PANTHER" id="PTHR45663">
    <property type="entry name" value="GEO12009P1"/>
    <property type="match status" value="1"/>
</dbReference>
<accession>A0A9J6P491</accession>
<protein>
    <submittedName>
        <fullName evidence="4">Thioredoxin</fullName>
    </submittedName>
</protein>
<keyword evidence="2" id="KW-0676">Redox-active center</keyword>